<dbReference type="EMBL" id="JAINDJ010000008">
    <property type="protein sequence ID" value="KAG9439440.1"/>
    <property type="molecule type" value="Genomic_DNA"/>
</dbReference>
<proteinExistence type="predicted"/>
<dbReference type="Proteomes" id="UP000825729">
    <property type="component" value="Unassembled WGS sequence"/>
</dbReference>
<sequence>MMSEATGVREELPLVVRVGLANKPIAQQQIRAAIRSPNPLRDIVVWLSSLSFWTPFLTPALPLLLSLHPSFPAWRPILSVKNGLIGSSLLLCSCYNCLGLSSAARRVPCCPVIFLRFGSEILLKAIVQWSLLRLPWRQPREIKSRKCEKPWMTSRWRKFTLTQIVLSNRLMILYQEKD</sequence>
<name>A0AAV7DS60_ARIFI</name>
<accession>A0AAV7DS60</accession>
<keyword evidence="2" id="KW-1185">Reference proteome</keyword>
<dbReference type="AlphaFoldDB" id="A0AAV7DS60"/>
<evidence type="ECO:0000313" key="1">
    <source>
        <dbReference type="EMBL" id="KAG9439440.1"/>
    </source>
</evidence>
<comment type="caution">
    <text evidence="1">The sequence shown here is derived from an EMBL/GenBank/DDBJ whole genome shotgun (WGS) entry which is preliminary data.</text>
</comment>
<evidence type="ECO:0000313" key="2">
    <source>
        <dbReference type="Proteomes" id="UP000825729"/>
    </source>
</evidence>
<reference evidence="1 2" key="1">
    <citation type="submission" date="2021-07" db="EMBL/GenBank/DDBJ databases">
        <title>The Aristolochia fimbriata genome: insights into angiosperm evolution, floral development and chemical biosynthesis.</title>
        <authorList>
            <person name="Jiao Y."/>
        </authorList>
    </citation>
    <scope>NUCLEOTIDE SEQUENCE [LARGE SCALE GENOMIC DNA]</scope>
    <source>
        <strain evidence="1">IBCAS-2021</strain>
        <tissue evidence="1">Leaf</tissue>
    </source>
</reference>
<organism evidence="1 2">
    <name type="scientific">Aristolochia fimbriata</name>
    <name type="common">White veined hardy Dutchman's pipe vine</name>
    <dbReference type="NCBI Taxonomy" id="158543"/>
    <lineage>
        <taxon>Eukaryota</taxon>
        <taxon>Viridiplantae</taxon>
        <taxon>Streptophyta</taxon>
        <taxon>Embryophyta</taxon>
        <taxon>Tracheophyta</taxon>
        <taxon>Spermatophyta</taxon>
        <taxon>Magnoliopsida</taxon>
        <taxon>Magnoliidae</taxon>
        <taxon>Piperales</taxon>
        <taxon>Aristolochiaceae</taxon>
        <taxon>Aristolochia</taxon>
    </lineage>
</organism>
<protein>
    <submittedName>
        <fullName evidence="1">Uncharacterized protein</fullName>
    </submittedName>
</protein>
<gene>
    <name evidence="1" type="ORF">H6P81_019605</name>
</gene>